<dbReference type="RefSeq" id="WP_079590219.1">
    <property type="nucleotide sequence ID" value="NZ_FUYN01000006.1"/>
</dbReference>
<dbReference type="EMBL" id="FUYN01000006">
    <property type="protein sequence ID" value="SKB64148.1"/>
    <property type="molecule type" value="Genomic_DNA"/>
</dbReference>
<keyword evidence="1" id="KW-0812">Transmembrane</keyword>
<dbReference type="OrthoDB" id="1908914at2"/>
<proteinExistence type="predicted"/>
<keyword evidence="1" id="KW-0472">Membrane</keyword>
<keyword evidence="1" id="KW-1133">Transmembrane helix</keyword>
<evidence type="ECO:0000256" key="1">
    <source>
        <dbReference type="SAM" id="Phobius"/>
    </source>
</evidence>
<feature type="transmembrane region" description="Helical" evidence="1">
    <location>
        <begin position="59"/>
        <end position="86"/>
    </location>
</feature>
<gene>
    <name evidence="2" type="ORF">SAMN02745120_2440</name>
</gene>
<evidence type="ECO:0000313" key="2">
    <source>
        <dbReference type="EMBL" id="SKB64148.1"/>
    </source>
</evidence>
<name>A0A1T5CXA2_9FIRM</name>
<protein>
    <submittedName>
        <fullName evidence="2">Uncharacterized protein</fullName>
    </submittedName>
</protein>
<keyword evidence="3" id="KW-1185">Reference proteome</keyword>
<reference evidence="3" key="1">
    <citation type="submission" date="2017-02" db="EMBL/GenBank/DDBJ databases">
        <authorList>
            <person name="Varghese N."/>
            <person name="Submissions S."/>
        </authorList>
    </citation>
    <scope>NUCLEOTIDE SEQUENCE [LARGE SCALE GENOMIC DNA]</scope>
    <source>
        <strain evidence="3">ATCC 35199</strain>
    </source>
</reference>
<dbReference type="AlphaFoldDB" id="A0A1T5CXA2"/>
<feature type="transmembrane region" description="Helical" evidence="1">
    <location>
        <begin position="33"/>
        <end position="53"/>
    </location>
</feature>
<feature type="transmembrane region" description="Helical" evidence="1">
    <location>
        <begin position="6"/>
        <end position="21"/>
    </location>
</feature>
<evidence type="ECO:0000313" key="3">
    <source>
        <dbReference type="Proteomes" id="UP000243406"/>
    </source>
</evidence>
<accession>A0A1T5CXA2</accession>
<sequence>MINYFVILMLLILLAKQITFIRKIQIRTKKSTFEIGVFSVALIALAVLTIFFAKGYMHYLIALTGASFLLINWMKQGLASSGLLIVSRGKEEYTWREISSAKIKTSDKINIDFFNTSGRRIASHSYDMKYYKDLMKLLRYNKVKVDVIKSV</sequence>
<organism evidence="2 3">
    <name type="scientific">Acetoanaerobium noterae</name>
    <dbReference type="NCBI Taxonomy" id="745369"/>
    <lineage>
        <taxon>Bacteria</taxon>
        <taxon>Bacillati</taxon>
        <taxon>Bacillota</taxon>
        <taxon>Clostridia</taxon>
        <taxon>Peptostreptococcales</taxon>
        <taxon>Filifactoraceae</taxon>
        <taxon>Acetoanaerobium</taxon>
    </lineage>
</organism>
<dbReference type="Proteomes" id="UP000243406">
    <property type="component" value="Unassembled WGS sequence"/>
</dbReference>